<dbReference type="Proteomes" id="UP000702425">
    <property type="component" value="Unassembled WGS sequence"/>
</dbReference>
<comment type="caution">
    <text evidence="1">The sequence shown here is derived from an EMBL/GenBank/DDBJ whole genome shotgun (WGS) entry which is preliminary data.</text>
</comment>
<reference evidence="1 2" key="1">
    <citation type="journal article" date="2020" name="Sci. Rep.">
        <title>A novel cyanobacterial geosmin producer, revising GeoA distribution and dispersion patterns in Bacteria.</title>
        <authorList>
            <person name="Churro C."/>
            <person name="Semedo-Aguiar A.P."/>
            <person name="Silva A.D."/>
            <person name="Pereira-Leal J.B."/>
            <person name="Leite R.B."/>
        </authorList>
    </citation>
    <scope>NUCLEOTIDE SEQUENCE [LARGE SCALE GENOMIC DNA]</scope>
    <source>
        <strain evidence="1 2">IPMA8</strain>
    </source>
</reference>
<protein>
    <submittedName>
        <fullName evidence="1">Uncharacterized protein</fullName>
    </submittedName>
</protein>
<gene>
    <name evidence="1" type="ORF">E5S67_02418</name>
</gene>
<name>A0ABX2CWA3_9CYAN</name>
<evidence type="ECO:0000313" key="2">
    <source>
        <dbReference type="Proteomes" id="UP000702425"/>
    </source>
</evidence>
<evidence type="ECO:0000313" key="1">
    <source>
        <dbReference type="EMBL" id="NQE34690.1"/>
    </source>
</evidence>
<dbReference type="EMBL" id="SRRZ01000037">
    <property type="protein sequence ID" value="NQE34690.1"/>
    <property type="molecule type" value="Genomic_DNA"/>
</dbReference>
<sequence>MSSGFVNWMVLNEPRRRFHARRRIREEKELTSFTAKVRRGAPTNTGSGDIRNLWRSIYLHRQLKLNN</sequence>
<proteinExistence type="predicted"/>
<keyword evidence="2" id="KW-1185">Reference proteome</keyword>
<organism evidence="1 2">
    <name type="scientific">Microcoleus asticus IPMA8</name>
    <dbReference type="NCBI Taxonomy" id="2563858"/>
    <lineage>
        <taxon>Bacteria</taxon>
        <taxon>Bacillati</taxon>
        <taxon>Cyanobacteriota</taxon>
        <taxon>Cyanophyceae</taxon>
        <taxon>Oscillatoriophycideae</taxon>
        <taxon>Oscillatoriales</taxon>
        <taxon>Microcoleaceae</taxon>
        <taxon>Microcoleus</taxon>
        <taxon>Microcoleus asticus</taxon>
    </lineage>
</organism>
<accession>A0ABX2CWA3</accession>